<dbReference type="AlphaFoldDB" id="A0A1M5SME7"/>
<dbReference type="EMBL" id="FQXS01000001">
    <property type="protein sequence ID" value="SHH39448.1"/>
    <property type="molecule type" value="Genomic_DNA"/>
</dbReference>
<name>A0A1M5SME7_9BACT</name>
<feature type="chain" id="PRO_5009913761" description="CARDB protein" evidence="1">
    <location>
        <begin position="24"/>
        <end position="171"/>
    </location>
</feature>
<evidence type="ECO:0000313" key="2">
    <source>
        <dbReference type="EMBL" id="SHH39448.1"/>
    </source>
</evidence>
<dbReference type="Proteomes" id="UP000184139">
    <property type="component" value="Unassembled WGS sequence"/>
</dbReference>
<feature type="signal peptide" evidence="1">
    <location>
        <begin position="1"/>
        <end position="23"/>
    </location>
</feature>
<evidence type="ECO:0008006" key="4">
    <source>
        <dbReference type="Google" id="ProtNLM"/>
    </source>
</evidence>
<keyword evidence="1" id="KW-0732">Signal</keyword>
<proteinExistence type="predicted"/>
<keyword evidence="3" id="KW-1185">Reference proteome</keyword>
<organism evidence="2 3">
    <name type="scientific">Desulfofustis glycolicus DSM 9705</name>
    <dbReference type="NCBI Taxonomy" id="1121409"/>
    <lineage>
        <taxon>Bacteria</taxon>
        <taxon>Pseudomonadati</taxon>
        <taxon>Thermodesulfobacteriota</taxon>
        <taxon>Desulfobulbia</taxon>
        <taxon>Desulfobulbales</taxon>
        <taxon>Desulfocapsaceae</taxon>
        <taxon>Desulfofustis</taxon>
    </lineage>
</organism>
<reference evidence="2 3" key="1">
    <citation type="submission" date="2016-11" db="EMBL/GenBank/DDBJ databases">
        <authorList>
            <person name="Jaros S."/>
            <person name="Januszkiewicz K."/>
            <person name="Wedrychowicz H."/>
        </authorList>
    </citation>
    <scope>NUCLEOTIDE SEQUENCE [LARGE SCALE GENOMIC DNA]</scope>
    <source>
        <strain evidence="2 3">DSM 9705</strain>
    </source>
</reference>
<accession>A0A1M5SME7</accession>
<sequence>MNGNRTVLALVLMAAIAGLVCMAGSYAAAEEKKGLKPGVQPLERQPAATSAVVPRQLPDLIVERCWQAKGCRFVCRFKNIGTGRIPDDQHGKAQAHISAGLENPALRNPVPLKRIDPAGSLKPPGGSVDYDTGCIAKAAATGLVWIDTNHKIAELNETNNGANPRLTNCPW</sequence>
<evidence type="ECO:0000256" key="1">
    <source>
        <dbReference type="SAM" id="SignalP"/>
    </source>
</evidence>
<gene>
    <name evidence="2" type="ORF">SAMN02745124_00422</name>
</gene>
<protein>
    <recommendedName>
        <fullName evidence="4">CARDB protein</fullName>
    </recommendedName>
</protein>
<evidence type="ECO:0000313" key="3">
    <source>
        <dbReference type="Proteomes" id="UP000184139"/>
    </source>
</evidence>